<organism evidence="2 3">
    <name type="scientific">Fictibacillus barbaricus</name>
    <dbReference type="NCBI Taxonomy" id="182136"/>
    <lineage>
        <taxon>Bacteria</taxon>
        <taxon>Bacillati</taxon>
        <taxon>Bacillota</taxon>
        <taxon>Bacilli</taxon>
        <taxon>Bacillales</taxon>
        <taxon>Fictibacillaceae</taxon>
        <taxon>Fictibacillus</taxon>
    </lineage>
</organism>
<name>A0ABU1TXK4_9BACL</name>
<sequence>MAPWRLFLFAGLFSVLIGILYITSFLEDKSKGFTTWGYLLLFWGIAVILVSLNRFGIASLIKGIAAIGIFLHGSVSFYWLLFPNSPETSAIEHTIILFLIPQVLIALFCLYILGIKLEKKYDKIN</sequence>
<protein>
    <submittedName>
        <fullName evidence="2">Uncharacterized membrane protein HdeD (DUF308 family)</fullName>
    </submittedName>
</protein>
<feature type="transmembrane region" description="Helical" evidence="1">
    <location>
        <begin position="94"/>
        <end position="113"/>
    </location>
</feature>
<feature type="transmembrane region" description="Helical" evidence="1">
    <location>
        <begin position="7"/>
        <end position="26"/>
    </location>
</feature>
<feature type="transmembrane region" description="Helical" evidence="1">
    <location>
        <begin position="32"/>
        <end position="52"/>
    </location>
</feature>
<evidence type="ECO:0000313" key="2">
    <source>
        <dbReference type="EMBL" id="MDR7071918.1"/>
    </source>
</evidence>
<proteinExistence type="predicted"/>
<dbReference type="Proteomes" id="UP001258181">
    <property type="component" value="Unassembled WGS sequence"/>
</dbReference>
<keyword evidence="1" id="KW-0812">Transmembrane</keyword>
<evidence type="ECO:0000313" key="3">
    <source>
        <dbReference type="Proteomes" id="UP001258181"/>
    </source>
</evidence>
<dbReference type="RefSeq" id="WP_310256883.1">
    <property type="nucleotide sequence ID" value="NZ_JAVDWA010000001.1"/>
</dbReference>
<dbReference type="EMBL" id="JAVDWA010000001">
    <property type="protein sequence ID" value="MDR7071918.1"/>
    <property type="molecule type" value="Genomic_DNA"/>
</dbReference>
<keyword evidence="1" id="KW-1133">Transmembrane helix</keyword>
<comment type="caution">
    <text evidence="2">The sequence shown here is derived from an EMBL/GenBank/DDBJ whole genome shotgun (WGS) entry which is preliminary data.</text>
</comment>
<gene>
    <name evidence="2" type="ORF">J2X07_000893</name>
</gene>
<evidence type="ECO:0000256" key="1">
    <source>
        <dbReference type="SAM" id="Phobius"/>
    </source>
</evidence>
<keyword evidence="1" id="KW-0472">Membrane</keyword>
<keyword evidence="3" id="KW-1185">Reference proteome</keyword>
<feature type="transmembrane region" description="Helical" evidence="1">
    <location>
        <begin position="64"/>
        <end position="82"/>
    </location>
</feature>
<accession>A0ABU1TXK4</accession>
<reference evidence="2 3" key="1">
    <citation type="submission" date="2023-07" db="EMBL/GenBank/DDBJ databases">
        <title>Sorghum-associated microbial communities from plants grown in Nebraska, USA.</title>
        <authorList>
            <person name="Schachtman D."/>
        </authorList>
    </citation>
    <scope>NUCLEOTIDE SEQUENCE [LARGE SCALE GENOMIC DNA]</scope>
    <source>
        <strain evidence="2 3">BE211</strain>
    </source>
</reference>